<protein>
    <submittedName>
        <fullName evidence="5">GNAT family N-acetyltransferase</fullName>
    </submittedName>
</protein>
<dbReference type="InterPro" id="IPR016181">
    <property type="entry name" value="Acyl_CoA_acyltransferase"/>
</dbReference>
<comment type="caution">
    <text evidence="5">The sequence shown here is derived from an EMBL/GenBank/DDBJ whole genome shotgun (WGS) entry which is preliminary data.</text>
</comment>
<name>A0A931J3T0_9BURK</name>
<dbReference type="InterPro" id="IPR000182">
    <property type="entry name" value="GNAT_dom"/>
</dbReference>
<dbReference type="AlphaFoldDB" id="A0A931J3T0"/>
<evidence type="ECO:0000259" key="4">
    <source>
        <dbReference type="PROSITE" id="PS51186"/>
    </source>
</evidence>
<evidence type="ECO:0000256" key="3">
    <source>
        <dbReference type="ARBA" id="ARBA00038502"/>
    </source>
</evidence>
<dbReference type="GO" id="GO:0008999">
    <property type="term" value="F:protein-N-terminal-alanine acetyltransferase activity"/>
    <property type="evidence" value="ECO:0007669"/>
    <property type="project" value="TreeGrafter"/>
</dbReference>
<dbReference type="RefSeq" id="WP_198111007.1">
    <property type="nucleotide sequence ID" value="NZ_JAEDAK010000006.1"/>
</dbReference>
<dbReference type="PROSITE" id="PS51186">
    <property type="entry name" value="GNAT"/>
    <property type="match status" value="1"/>
</dbReference>
<keyword evidence="6" id="KW-1185">Reference proteome</keyword>
<organism evidence="5 6">
    <name type="scientific">Inhella proteolytica</name>
    <dbReference type="NCBI Taxonomy" id="2795029"/>
    <lineage>
        <taxon>Bacteria</taxon>
        <taxon>Pseudomonadati</taxon>
        <taxon>Pseudomonadota</taxon>
        <taxon>Betaproteobacteria</taxon>
        <taxon>Burkholderiales</taxon>
        <taxon>Sphaerotilaceae</taxon>
        <taxon>Inhella</taxon>
    </lineage>
</organism>
<sequence length="187" mass="20751">MNPTDLLTPRLRLCPPRAEQAEAVAAFLARNTAHFEPWDPPRPEGLATAAYQRDSLPRQAEAFEQGSCYRWYVEPLQQPGTVIGKLEVSGVSRGPHQSAFFGFAIDHAHEGQGLMREAAEAVIAAAFGPGIQLHRLQAAHQPQNRRSAGLLQRLGFTPIGLARGYLFIHGEWRDHQLVELLNPAFSW</sequence>
<keyword evidence="2" id="KW-0012">Acyltransferase</keyword>
<evidence type="ECO:0000256" key="1">
    <source>
        <dbReference type="ARBA" id="ARBA00022679"/>
    </source>
</evidence>
<comment type="similarity">
    <text evidence="3">Belongs to the acetyltransferase family. RimJ subfamily.</text>
</comment>
<dbReference type="GO" id="GO:0005737">
    <property type="term" value="C:cytoplasm"/>
    <property type="evidence" value="ECO:0007669"/>
    <property type="project" value="TreeGrafter"/>
</dbReference>
<accession>A0A931J3T0</accession>
<proteinExistence type="inferred from homology"/>
<dbReference type="InterPro" id="IPR051531">
    <property type="entry name" value="N-acetyltransferase"/>
</dbReference>
<dbReference type="PANTHER" id="PTHR43792">
    <property type="entry name" value="GNAT FAMILY, PUTATIVE (AFU_ORTHOLOGUE AFUA_3G00765)-RELATED-RELATED"/>
    <property type="match status" value="1"/>
</dbReference>
<reference evidence="5" key="1">
    <citation type="submission" date="2020-12" db="EMBL/GenBank/DDBJ databases">
        <title>The genome sequence of Inhella sp. 1Y17.</title>
        <authorList>
            <person name="Liu Y."/>
        </authorList>
    </citation>
    <scope>NUCLEOTIDE SEQUENCE</scope>
    <source>
        <strain evidence="5">1Y17</strain>
    </source>
</reference>
<dbReference type="Proteomes" id="UP000613266">
    <property type="component" value="Unassembled WGS sequence"/>
</dbReference>
<evidence type="ECO:0000313" key="5">
    <source>
        <dbReference type="EMBL" id="MBH9577228.1"/>
    </source>
</evidence>
<dbReference type="Gene3D" id="3.40.630.30">
    <property type="match status" value="1"/>
</dbReference>
<dbReference type="Pfam" id="PF13302">
    <property type="entry name" value="Acetyltransf_3"/>
    <property type="match status" value="1"/>
</dbReference>
<dbReference type="PANTHER" id="PTHR43792:SF8">
    <property type="entry name" value="[RIBOSOMAL PROTEIN US5]-ALANINE N-ACETYLTRANSFERASE"/>
    <property type="match status" value="1"/>
</dbReference>
<keyword evidence="1" id="KW-0808">Transferase</keyword>
<gene>
    <name evidence="5" type="ORF">I7X39_09945</name>
</gene>
<feature type="domain" description="N-acetyltransferase" evidence="4">
    <location>
        <begin position="30"/>
        <end position="179"/>
    </location>
</feature>
<dbReference type="EMBL" id="JAEDAK010000006">
    <property type="protein sequence ID" value="MBH9577228.1"/>
    <property type="molecule type" value="Genomic_DNA"/>
</dbReference>
<dbReference type="SUPFAM" id="SSF55729">
    <property type="entry name" value="Acyl-CoA N-acyltransferases (Nat)"/>
    <property type="match status" value="1"/>
</dbReference>
<evidence type="ECO:0000256" key="2">
    <source>
        <dbReference type="ARBA" id="ARBA00023315"/>
    </source>
</evidence>
<evidence type="ECO:0000313" key="6">
    <source>
        <dbReference type="Proteomes" id="UP000613266"/>
    </source>
</evidence>